<evidence type="ECO:0000313" key="4">
    <source>
        <dbReference type="Proteomes" id="UP001349262"/>
    </source>
</evidence>
<evidence type="ECO:0000256" key="2">
    <source>
        <dbReference type="SAM" id="MobiDB-lite"/>
    </source>
</evidence>
<gene>
    <name evidence="3" type="ORF">MRSR164_11960</name>
</gene>
<keyword evidence="4" id="KW-1185">Reference proteome</keyword>
<feature type="region of interest" description="Disordered" evidence="2">
    <location>
        <begin position="109"/>
        <end position="129"/>
    </location>
</feature>
<evidence type="ECO:0000256" key="1">
    <source>
        <dbReference type="ARBA" id="ARBA00022649"/>
    </source>
</evidence>
<dbReference type="InterPro" id="IPR035093">
    <property type="entry name" value="RelE/ParE_toxin_dom_sf"/>
</dbReference>
<proteinExistence type="predicted"/>
<sequence>MRLRLTRRADEDIEQILEETLRAFGSRQVQAYAELIDRAIAMVVEEPRRPSSKIRPEIAAGIRSFHVALAGRRRTGASHVLYFTVVDAADDAGEVVILRILHDRMEPRRRLPGGLDPTSAAGDDGIATA</sequence>
<evidence type="ECO:0008006" key="5">
    <source>
        <dbReference type="Google" id="ProtNLM"/>
    </source>
</evidence>
<organism evidence="3 4">
    <name type="scientific">Methylobacterium radiotolerans</name>
    <dbReference type="NCBI Taxonomy" id="31998"/>
    <lineage>
        <taxon>Bacteria</taxon>
        <taxon>Pseudomonadati</taxon>
        <taxon>Pseudomonadota</taxon>
        <taxon>Alphaproteobacteria</taxon>
        <taxon>Hyphomicrobiales</taxon>
        <taxon>Methylobacteriaceae</taxon>
        <taxon>Methylobacterium</taxon>
    </lineage>
</organism>
<name>A0ABU7TAY8_9HYPH</name>
<comment type="caution">
    <text evidence="3">The sequence shown here is derived from an EMBL/GenBank/DDBJ whole genome shotgun (WGS) entry which is preliminary data.</text>
</comment>
<evidence type="ECO:0000313" key="3">
    <source>
        <dbReference type="EMBL" id="MEE7457469.1"/>
    </source>
</evidence>
<accession>A0ABU7TAY8</accession>
<dbReference type="Gene3D" id="3.30.2310.20">
    <property type="entry name" value="RelE-like"/>
    <property type="match status" value="1"/>
</dbReference>
<reference evidence="3 4" key="1">
    <citation type="journal article" date="2012" name="Genet. Mol. Biol.">
        <title>Analysis of 16S rRNA and mxaF genes revealing insights into Methylobacterium niche-specific plant association.</title>
        <authorList>
            <person name="Dourado M.N."/>
            <person name="Andreote F.D."/>
            <person name="Dini-Andreote F."/>
            <person name="Conti R."/>
            <person name="Araujo J.M."/>
            <person name="Araujo W.L."/>
        </authorList>
    </citation>
    <scope>NUCLEOTIDE SEQUENCE [LARGE SCALE GENOMIC DNA]</scope>
    <source>
        <strain evidence="3 4">SR1.6/4</strain>
    </source>
</reference>
<dbReference type="Proteomes" id="UP001349262">
    <property type="component" value="Unassembled WGS sequence"/>
</dbReference>
<dbReference type="InterPro" id="IPR007712">
    <property type="entry name" value="RelE/ParE_toxin"/>
</dbReference>
<dbReference type="EMBL" id="MLBY01000004">
    <property type="protein sequence ID" value="MEE7457469.1"/>
    <property type="molecule type" value="Genomic_DNA"/>
</dbReference>
<dbReference type="Pfam" id="PF05016">
    <property type="entry name" value="ParE_toxin"/>
    <property type="match status" value="1"/>
</dbReference>
<protein>
    <recommendedName>
        <fullName evidence="5">Type II toxin-antitoxin system RelE/ParE family toxin</fullName>
    </recommendedName>
</protein>
<keyword evidence="1" id="KW-1277">Toxin-antitoxin system</keyword>